<accession>A0ABD0ST01</accession>
<protein>
    <submittedName>
        <fullName evidence="5">Uncharacterized protein</fullName>
    </submittedName>
</protein>
<dbReference type="PANTHER" id="PTHR21364">
    <property type="entry name" value="GENERAL ODORANT-BINDING PROTEIN 19A"/>
    <property type="match status" value="1"/>
</dbReference>
<comment type="subcellular location">
    <subcellularLocation>
        <location evidence="1">Secreted</location>
    </subcellularLocation>
</comment>
<dbReference type="GO" id="GO:0005576">
    <property type="term" value="C:extracellular region"/>
    <property type="evidence" value="ECO:0007669"/>
    <property type="project" value="UniProtKB-SubCell"/>
</dbReference>
<dbReference type="AlphaFoldDB" id="A0ABD0ST01"/>
<dbReference type="EMBL" id="JBEDNZ010000015">
    <property type="protein sequence ID" value="KAL0828873.1"/>
    <property type="molecule type" value="Genomic_DNA"/>
</dbReference>
<dbReference type="SUPFAM" id="SSF47565">
    <property type="entry name" value="Insect pheromone/odorant-binding proteins"/>
    <property type="match status" value="1"/>
</dbReference>
<dbReference type="GO" id="GO:0007608">
    <property type="term" value="P:sensory perception of smell"/>
    <property type="evidence" value="ECO:0007669"/>
    <property type="project" value="UniProtKB-ARBA"/>
</dbReference>
<dbReference type="CDD" id="cd23992">
    <property type="entry name" value="PBP_GOBP"/>
    <property type="match status" value="1"/>
</dbReference>
<name>A0ABD0ST01_LOXSC</name>
<evidence type="ECO:0000256" key="2">
    <source>
        <dbReference type="ARBA" id="ARBA00008098"/>
    </source>
</evidence>
<comment type="caution">
    <text evidence="5">The sequence shown here is derived from an EMBL/GenBank/DDBJ whole genome shotgun (WGS) entry which is preliminary data.</text>
</comment>
<reference evidence="5 6" key="1">
    <citation type="submission" date="2024-06" db="EMBL/GenBank/DDBJ databases">
        <title>A chromosome-level genome assembly of beet webworm, Loxostege sticticalis.</title>
        <authorList>
            <person name="Zhang Y."/>
        </authorList>
    </citation>
    <scope>NUCLEOTIDE SEQUENCE [LARGE SCALE GENOMIC DNA]</scope>
    <source>
        <strain evidence="5">AQ028</strain>
        <tissue evidence="5">Male pupae</tissue>
    </source>
</reference>
<keyword evidence="4" id="KW-0732">Signal</keyword>
<dbReference type="FunFam" id="1.10.238.20:FF:000001">
    <property type="entry name" value="General odorant-binding protein lush"/>
    <property type="match status" value="1"/>
</dbReference>
<evidence type="ECO:0000256" key="1">
    <source>
        <dbReference type="ARBA" id="ARBA00004613"/>
    </source>
</evidence>
<proteinExistence type="inferred from homology"/>
<dbReference type="InterPro" id="IPR036728">
    <property type="entry name" value="PBP_GOBP_sf"/>
</dbReference>
<evidence type="ECO:0000256" key="3">
    <source>
        <dbReference type="ARBA" id="ARBA00022525"/>
    </source>
</evidence>
<sequence length="145" mass="16781">MMIFRMKTQIVFLLVLLYTEDVFGMTRAQLKKTLSIMKKQCMPKAGVTEDKVKNIEQGEFIEDRKVMCYIACVYKTIQVVKNEKIDRDLVFKQVDILYPADMKAAVKNAVEQCYGVQAKYNDLCEAAYYAAKCLYETDPPNFVFP</sequence>
<dbReference type="Pfam" id="PF01395">
    <property type="entry name" value="PBP_GOBP"/>
    <property type="match status" value="1"/>
</dbReference>
<evidence type="ECO:0000313" key="5">
    <source>
        <dbReference type="EMBL" id="KAL0828873.1"/>
    </source>
</evidence>
<dbReference type="Gene3D" id="1.10.238.20">
    <property type="entry name" value="Pheromone/general odorant binding protein domain"/>
    <property type="match status" value="1"/>
</dbReference>
<organism evidence="5 6">
    <name type="scientific">Loxostege sticticalis</name>
    <name type="common">Beet webworm moth</name>
    <dbReference type="NCBI Taxonomy" id="481309"/>
    <lineage>
        <taxon>Eukaryota</taxon>
        <taxon>Metazoa</taxon>
        <taxon>Ecdysozoa</taxon>
        <taxon>Arthropoda</taxon>
        <taxon>Hexapoda</taxon>
        <taxon>Insecta</taxon>
        <taxon>Pterygota</taxon>
        <taxon>Neoptera</taxon>
        <taxon>Endopterygota</taxon>
        <taxon>Lepidoptera</taxon>
        <taxon>Glossata</taxon>
        <taxon>Ditrysia</taxon>
        <taxon>Pyraloidea</taxon>
        <taxon>Crambidae</taxon>
        <taxon>Pyraustinae</taxon>
        <taxon>Loxostege</taxon>
    </lineage>
</organism>
<comment type="similarity">
    <text evidence="2">Belongs to the PBP/GOBP family.</text>
</comment>
<dbReference type="SMART" id="SM00708">
    <property type="entry name" value="PhBP"/>
    <property type="match status" value="1"/>
</dbReference>
<feature type="signal peptide" evidence="4">
    <location>
        <begin position="1"/>
        <end position="24"/>
    </location>
</feature>
<evidence type="ECO:0000256" key="4">
    <source>
        <dbReference type="SAM" id="SignalP"/>
    </source>
</evidence>
<evidence type="ECO:0000313" key="6">
    <source>
        <dbReference type="Proteomes" id="UP001549921"/>
    </source>
</evidence>
<keyword evidence="3" id="KW-0964">Secreted</keyword>
<gene>
    <name evidence="5" type="ORF">ABMA28_003779</name>
</gene>
<feature type="chain" id="PRO_5044865527" evidence="4">
    <location>
        <begin position="25"/>
        <end position="145"/>
    </location>
</feature>
<dbReference type="Proteomes" id="UP001549921">
    <property type="component" value="Unassembled WGS sequence"/>
</dbReference>
<dbReference type="PANTHER" id="PTHR21364:SF2">
    <property type="entry name" value="GENERAL ODORANT-BINDING PROTEIN 19A"/>
    <property type="match status" value="1"/>
</dbReference>
<dbReference type="InterPro" id="IPR006170">
    <property type="entry name" value="PBP/GOBP"/>
</dbReference>